<dbReference type="Pfam" id="PF00126">
    <property type="entry name" value="HTH_1"/>
    <property type="match status" value="1"/>
</dbReference>
<proteinExistence type="inferred from homology"/>
<dbReference type="CDD" id="cd08419">
    <property type="entry name" value="PBP2_CbbR_RubisCO_like"/>
    <property type="match status" value="1"/>
</dbReference>
<dbReference type="Gene3D" id="1.10.10.10">
    <property type="entry name" value="Winged helix-like DNA-binding domain superfamily/Winged helix DNA-binding domain"/>
    <property type="match status" value="1"/>
</dbReference>
<gene>
    <name evidence="6" type="ORF">AsFPU1_3868</name>
</gene>
<dbReference type="InterPro" id="IPR005119">
    <property type="entry name" value="LysR_subst-bd"/>
</dbReference>
<dbReference type="PANTHER" id="PTHR30126:SF5">
    <property type="entry name" value="HTH-TYPE TRANSCRIPTIONAL ACTIVATOR CMPR"/>
    <property type="match status" value="1"/>
</dbReference>
<dbReference type="PANTHER" id="PTHR30126">
    <property type="entry name" value="HTH-TYPE TRANSCRIPTIONAL REGULATOR"/>
    <property type="match status" value="1"/>
</dbReference>
<evidence type="ECO:0000256" key="4">
    <source>
        <dbReference type="ARBA" id="ARBA00023163"/>
    </source>
</evidence>
<evidence type="ECO:0000259" key="5">
    <source>
        <dbReference type="PROSITE" id="PS50931"/>
    </source>
</evidence>
<dbReference type="InterPro" id="IPR036390">
    <property type="entry name" value="WH_DNA-bd_sf"/>
</dbReference>
<feature type="domain" description="HTH lysR-type" evidence="5">
    <location>
        <begin position="1"/>
        <end position="61"/>
    </location>
</feature>
<dbReference type="GO" id="GO:0000976">
    <property type="term" value="F:transcription cis-regulatory region binding"/>
    <property type="evidence" value="ECO:0007669"/>
    <property type="project" value="TreeGrafter"/>
</dbReference>
<comment type="caution">
    <text evidence="6">The sequence shown here is derived from an EMBL/GenBank/DDBJ whole genome shotgun (WGS) entry which is preliminary data.</text>
</comment>
<keyword evidence="7" id="KW-1185">Reference proteome</keyword>
<protein>
    <submittedName>
        <fullName evidence="6">LysR family transcriptional regulator</fullName>
    </submittedName>
</protein>
<dbReference type="InterPro" id="IPR036388">
    <property type="entry name" value="WH-like_DNA-bd_sf"/>
</dbReference>
<accession>A0A401IMH1</accession>
<organism evidence="6 7">
    <name type="scientific">Aphanothece sacrum FPU1</name>
    <dbReference type="NCBI Taxonomy" id="1920663"/>
    <lineage>
        <taxon>Bacteria</taxon>
        <taxon>Bacillati</taxon>
        <taxon>Cyanobacteriota</taxon>
        <taxon>Cyanophyceae</taxon>
        <taxon>Oscillatoriophycideae</taxon>
        <taxon>Chroococcales</taxon>
        <taxon>Aphanothecaceae</taxon>
        <taxon>Aphanothece</taxon>
    </lineage>
</organism>
<dbReference type="PRINTS" id="PR00039">
    <property type="entry name" value="HTHLYSR"/>
</dbReference>
<dbReference type="PROSITE" id="PS50931">
    <property type="entry name" value="HTH_LYSR"/>
    <property type="match status" value="1"/>
</dbReference>
<evidence type="ECO:0000313" key="7">
    <source>
        <dbReference type="Proteomes" id="UP000287247"/>
    </source>
</evidence>
<dbReference type="InterPro" id="IPR000847">
    <property type="entry name" value="LysR_HTH_N"/>
</dbReference>
<dbReference type="Gene3D" id="3.40.190.290">
    <property type="match status" value="1"/>
</dbReference>
<dbReference type="RefSeq" id="WP_124973117.1">
    <property type="nucleotide sequence ID" value="NZ_BDQK01000016.1"/>
</dbReference>
<dbReference type="Pfam" id="PF03466">
    <property type="entry name" value="LysR_substrate"/>
    <property type="match status" value="1"/>
</dbReference>
<name>A0A401IMH1_APHSA</name>
<dbReference type="Proteomes" id="UP000287247">
    <property type="component" value="Unassembled WGS sequence"/>
</dbReference>
<keyword evidence="4" id="KW-0804">Transcription</keyword>
<dbReference type="OrthoDB" id="9785745at2"/>
<dbReference type="FunFam" id="1.10.10.10:FF:000001">
    <property type="entry name" value="LysR family transcriptional regulator"/>
    <property type="match status" value="1"/>
</dbReference>
<keyword evidence="3" id="KW-0238">DNA-binding</keyword>
<dbReference type="EMBL" id="BDQK01000016">
    <property type="protein sequence ID" value="GBF82439.1"/>
    <property type="molecule type" value="Genomic_DNA"/>
</dbReference>
<comment type="similarity">
    <text evidence="1">Belongs to the LysR transcriptional regulatory family.</text>
</comment>
<evidence type="ECO:0000256" key="2">
    <source>
        <dbReference type="ARBA" id="ARBA00023015"/>
    </source>
</evidence>
<keyword evidence="2" id="KW-0805">Transcription regulation</keyword>
<evidence type="ECO:0000256" key="1">
    <source>
        <dbReference type="ARBA" id="ARBA00009437"/>
    </source>
</evidence>
<evidence type="ECO:0000313" key="6">
    <source>
        <dbReference type="EMBL" id="GBF82439.1"/>
    </source>
</evidence>
<dbReference type="AlphaFoldDB" id="A0A401IMH1"/>
<reference evidence="7" key="1">
    <citation type="submission" date="2017-05" db="EMBL/GenBank/DDBJ databases">
        <title>Physiological properties and genetic analysis related to exopolysaccharide production of fresh-water unicellular cyanobacterium Aphanothece sacrum, Suizenji Nori, that has been cultured as a food source in Japan.</title>
        <authorList>
            <person name="Kanesaki Y."/>
            <person name="Yoshikawa S."/>
            <person name="Ohki K."/>
        </authorList>
    </citation>
    <scope>NUCLEOTIDE SEQUENCE [LARGE SCALE GENOMIC DNA]</scope>
    <source>
        <strain evidence="7">FPU1</strain>
    </source>
</reference>
<evidence type="ECO:0000256" key="3">
    <source>
        <dbReference type="ARBA" id="ARBA00023125"/>
    </source>
</evidence>
<dbReference type="GO" id="GO:0003700">
    <property type="term" value="F:DNA-binding transcription factor activity"/>
    <property type="evidence" value="ECO:0007669"/>
    <property type="project" value="InterPro"/>
</dbReference>
<sequence length="309" mass="34358">MIQATLHQLKVFEATARHGSFTRAAEELFITQPTVSSQIKQLTKSIGLPLFEQIGKRLYLTEAGQELLRTCQGIFEQLDNFEMKVADLKGTKQGQLKLGVITTAKYFIPRILGAFCQQYPGIDVSLTVTNHQQIQRRMMENEDDLYVVSNPPEELDLCTQPFLDNPLVVIALKNHPLAGKENIPITSLEGEPFIMREYGSGTRQAIQGLLGEHNVSVAVRLELGSNEAIKQAIAGGLGISILSQHTLISEGRDSELTVLDIQHFPIERRWYVASLGGKQLSVIAQAFLGYLLEESPKFSVPPLHRLARV</sequence>
<dbReference type="SUPFAM" id="SSF46785">
    <property type="entry name" value="Winged helix' DNA-binding domain"/>
    <property type="match status" value="1"/>
</dbReference>
<dbReference type="SUPFAM" id="SSF53850">
    <property type="entry name" value="Periplasmic binding protein-like II"/>
    <property type="match status" value="1"/>
</dbReference>